<comment type="subcellular location">
    <subcellularLocation>
        <location evidence="1">Membrane</location>
        <topology evidence="1">Multi-pass membrane protein</topology>
    </subcellularLocation>
</comment>
<keyword evidence="4 6" id="KW-1133">Transmembrane helix</keyword>
<name>A0ABV7X8V5_9SPHN</name>
<dbReference type="NCBIfam" id="TIGR00901">
    <property type="entry name" value="2A0125"/>
    <property type="match status" value="1"/>
</dbReference>
<keyword evidence="3 6" id="KW-0812">Transmembrane</keyword>
<dbReference type="InterPro" id="IPR004752">
    <property type="entry name" value="AmpG_permease/AT-1"/>
</dbReference>
<evidence type="ECO:0000256" key="5">
    <source>
        <dbReference type="ARBA" id="ARBA00023136"/>
    </source>
</evidence>
<evidence type="ECO:0000256" key="3">
    <source>
        <dbReference type="ARBA" id="ARBA00022692"/>
    </source>
</evidence>
<dbReference type="RefSeq" id="WP_380859613.1">
    <property type="nucleotide sequence ID" value="NZ_JBHRXV010000005.1"/>
</dbReference>
<gene>
    <name evidence="7" type="ORF">ACFOMD_08120</name>
</gene>
<evidence type="ECO:0000256" key="1">
    <source>
        <dbReference type="ARBA" id="ARBA00004141"/>
    </source>
</evidence>
<dbReference type="PANTHER" id="PTHR12778:SF10">
    <property type="entry name" value="MAJOR FACILITATOR SUPERFAMILY DOMAIN-CONTAINING PROTEIN 3"/>
    <property type="match status" value="1"/>
</dbReference>
<dbReference type="InterPro" id="IPR024371">
    <property type="entry name" value="AcetylCoA_trans_1-like"/>
</dbReference>
<feature type="transmembrane region" description="Helical" evidence="6">
    <location>
        <begin position="360"/>
        <end position="383"/>
    </location>
</feature>
<organism evidence="7 8">
    <name type="scientific">Sphingoaurantiacus capsulatus</name>
    <dbReference type="NCBI Taxonomy" id="1771310"/>
    <lineage>
        <taxon>Bacteria</taxon>
        <taxon>Pseudomonadati</taxon>
        <taxon>Pseudomonadota</taxon>
        <taxon>Alphaproteobacteria</taxon>
        <taxon>Sphingomonadales</taxon>
        <taxon>Sphingosinicellaceae</taxon>
        <taxon>Sphingoaurantiacus</taxon>
    </lineage>
</organism>
<feature type="transmembrane region" description="Helical" evidence="6">
    <location>
        <begin position="52"/>
        <end position="73"/>
    </location>
</feature>
<feature type="transmembrane region" description="Helical" evidence="6">
    <location>
        <begin position="317"/>
        <end position="340"/>
    </location>
</feature>
<feature type="transmembrane region" description="Helical" evidence="6">
    <location>
        <begin position="119"/>
        <end position="143"/>
    </location>
</feature>
<keyword evidence="2" id="KW-0813">Transport</keyword>
<dbReference type="PANTHER" id="PTHR12778">
    <property type="entry name" value="SOLUTE CARRIER FAMILY 33 ACETYL-COA TRANSPORTER -RELATED"/>
    <property type="match status" value="1"/>
</dbReference>
<protein>
    <submittedName>
        <fullName evidence="7">AmpG family muropeptide MFS transporter</fullName>
    </submittedName>
</protein>
<feature type="transmembrane region" description="Helical" evidence="6">
    <location>
        <begin position="419"/>
        <end position="439"/>
    </location>
</feature>
<keyword evidence="5 6" id="KW-0472">Membrane</keyword>
<dbReference type="Pfam" id="PF13000">
    <property type="entry name" value="Acatn"/>
    <property type="match status" value="1"/>
</dbReference>
<evidence type="ECO:0000256" key="2">
    <source>
        <dbReference type="ARBA" id="ARBA00022448"/>
    </source>
</evidence>
<evidence type="ECO:0000256" key="6">
    <source>
        <dbReference type="SAM" id="Phobius"/>
    </source>
</evidence>
<feature type="transmembrane region" description="Helical" evidence="6">
    <location>
        <begin position="21"/>
        <end position="46"/>
    </location>
</feature>
<reference evidence="8" key="1">
    <citation type="journal article" date="2019" name="Int. J. Syst. Evol. Microbiol.">
        <title>The Global Catalogue of Microorganisms (GCM) 10K type strain sequencing project: providing services to taxonomists for standard genome sequencing and annotation.</title>
        <authorList>
            <consortium name="The Broad Institute Genomics Platform"/>
            <consortium name="The Broad Institute Genome Sequencing Center for Infectious Disease"/>
            <person name="Wu L."/>
            <person name="Ma J."/>
        </authorList>
    </citation>
    <scope>NUCLEOTIDE SEQUENCE [LARGE SCALE GENOMIC DNA]</scope>
    <source>
        <strain evidence="8">KCTC 42644</strain>
    </source>
</reference>
<dbReference type="EMBL" id="JBHRXV010000005">
    <property type="protein sequence ID" value="MFC3712531.1"/>
    <property type="molecule type" value="Genomic_DNA"/>
</dbReference>
<evidence type="ECO:0000313" key="7">
    <source>
        <dbReference type="EMBL" id="MFC3712531.1"/>
    </source>
</evidence>
<evidence type="ECO:0000313" key="8">
    <source>
        <dbReference type="Proteomes" id="UP001595615"/>
    </source>
</evidence>
<sequence length="449" mass="47387">MLAQPRAPSWAEIFIALRQPRMLAVALLGFGSGLPYLLTSLTLGYWLRQEGIALATIGFISWVGMVYSFKVLWAPMVDQVDPPFLHRLLGRRRGWIVLAQIAVSTGLIGMGVAGPTADLAIFAAFAVLTAFASTVQDISISAWRIETAESRSDLALLAAVFQIGHRVAFVVSDALILIAAAFIGWPLSYISLGFAMSVGLAGALLAKEPALRVAAAVAADAAIAGRGLFARITNAFVEPFLTFFRVHGKAATLILAMVGLYRLTDMLMVPMMAPFYVDLGLPTAQIGTIRGTFGMVGTVGGVALGGLLAVRWGLERTLVVGSIVAPLTNFTYVALCLWPGGPSFEVVGVVVLIENLATGFAGAASVAYMSALVGIGFAATQFALLSSVQSMFGKFIRGFSGTAVEWLGTSFALMEAYAIYFVITAFLGVPAILLSIACAKRRLSSVTDV</sequence>
<dbReference type="InterPro" id="IPR036259">
    <property type="entry name" value="MFS_trans_sf"/>
</dbReference>
<evidence type="ECO:0000256" key="4">
    <source>
        <dbReference type="ARBA" id="ARBA00022989"/>
    </source>
</evidence>
<feature type="transmembrane region" description="Helical" evidence="6">
    <location>
        <begin position="253"/>
        <end position="277"/>
    </location>
</feature>
<proteinExistence type="predicted"/>
<comment type="caution">
    <text evidence="7">The sequence shown here is derived from an EMBL/GenBank/DDBJ whole genome shotgun (WGS) entry which is preliminary data.</text>
</comment>
<keyword evidence="8" id="KW-1185">Reference proteome</keyword>
<feature type="transmembrane region" description="Helical" evidence="6">
    <location>
        <begin position="94"/>
        <end position="113"/>
    </location>
</feature>
<dbReference type="SUPFAM" id="SSF103473">
    <property type="entry name" value="MFS general substrate transporter"/>
    <property type="match status" value="1"/>
</dbReference>
<dbReference type="Gene3D" id="1.20.1250.20">
    <property type="entry name" value="MFS general substrate transporter like domains"/>
    <property type="match status" value="1"/>
</dbReference>
<feature type="transmembrane region" description="Helical" evidence="6">
    <location>
        <begin position="289"/>
        <end position="310"/>
    </location>
</feature>
<accession>A0ABV7X8V5</accession>
<dbReference type="Proteomes" id="UP001595615">
    <property type="component" value="Unassembled WGS sequence"/>
</dbReference>